<organism evidence="2 3">
    <name type="scientific">Tritrichomonas musculus</name>
    <dbReference type="NCBI Taxonomy" id="1915356"/>
    <lineage>
        <taxon>Eukaryota</taxon>
        <taxon>Metamonada</taxon>
        <taxon>Parabasalia</taxon>
        <taxon>Tritrichomonadida</taxon>
        <taxon>Tritrichomonadidae</taxon>
        <taxon>Tritrichomonas</taxon>
    </lineage>
</organism>
<evidence type="ECO:0000313" key="2">
    <source>
        <dbReference type="EMBL" id="KAK8896801.1"/>
    </source>
</evidence>
<evidence type="ECO:0000256" key="1">
    <source>
        <dbReference type="SAM" id="MobiDB-lite"/>
    </source>
</evidence>
<dbReference type="Proteomes" id="UP001470230">
    <property type="component" value="Unassembled WGS sequence"/>
</dbReference>
<proteinExistence type="predicted"/>
<feature type="region of interest" description="Disordered" evidence="1">
    <location>
        <begin position="28"/>
        <end position="142"/>
    </location>
</feature>
<reference evidence="2 3" key="1">
    <citation type="submission" date="2024-04" db="EMBL/GenBank/DDBJ databases">
        <title>Tritrichomonas musculus Genome.</title>
        <authorList>
            <person name="Alves-Ferreira E."/>
            <person name="Grigg M."/>
            <person name="Lorenzi H."/>
            <person name="Galac M."/>
        </authorList>
    </citation>
    <scope>NUCLEOTIDE SEQUENCE [LARGE SCALE GENOMIC DNA]</scope>
    <source>
        <strain evidence="2 3">EAF2021</strain>
    </source>
</reference>
<evidence type="ECO:0000313" key="3">
    <source>
        <dbReference type="Proteomes" id="UP001470230"/>
    </source>
</evidence>
<gene>
    <name evidence="2" type="ORF">M9Y10_014722</name>
</gene>
<dbReference type="EMBL" id="JAPFFF010000002">
    <property type="protein sequence ID" value="KAK8896801.1"/>
    <property type="molecule type" value="Genomic_DNA"/>
</dbReference>
<accession>A0ABR2L0B1</accession>
<feature type="compositionally biased region" description="Basic and acidic residues" evidence="1">
    <location>
        <begin position="37"/>
        <end position="50"/>
    </location>
</feature>
<keyword evidence="3" id="KW-1185">Reference proteome</keyword>
<sequence length="142" mass="15224">MNSETTVPNIVADDDHKLLYCDAPGFSDARGPYQDNYPDKHRLCRNKDSESEYSSFNNRSGPPPPVRPGMFPGDNMNFNRSGAPPGMFPGGNRNFGQNDGTAPPGMFPGDNMNFNRSGAPPPAPPGMFPGGNMNIKHGGPPS</sequence>
<comment type="caution">
    <text evidence="2">The sequence shown here is derived from an EMBL/GenBank/DDBJ whole genome shotgun (WGS) entry which is preliminary data.</text>
</comment>
<name>A0ABR2L0B1_9EUKA</name>
<protein>
    <submittedName>
        <fullName evidence="2">Uncharacterized protein</fullName>
    </submittedName>
</protein>